<proteinExistence type="predicted"/>
<accession>A0A935C3C7</accession>
<evidence type="ECO:0000313" key="3">
    <source>
        <dbReference type="Proteomes" id="UP000633365"/>
    </source>
</evidence>
<gene>
    <name evidence="2" type="ORF">JKK62_13875</name>
</gene>
<dbReference type="PANTHER" id="PTHR47738:SF2">
    <property type="entry name" value="PTS SYSTEM FRUCTOSE-LIKE EIIA COMPONENT"/>
    <property type="match status" value="1"/>
</dbReference>
<protein>
    <submittedName>
        <fullName evidence="2">PTS sugar transporter subunit IIA</fullName>
    </submittedName>
</protein>
<dbReference type="InterPro" id="IPR016152">
    <property type="entry name" value="PTrfase/Anion_transptr"/>
</dbReference>
<keyword evidence="2" id="KW-0762">Sugar transport</keyword>
<sequence>MLNESMIELGAELYSKGEALDELIRLQKRGGMIEHPKALKREVIERENRGNTAAGCRIAICDVMHSGSVKTAVSAVTIKDGVDYGAPDRRRVKLIFMITGKSDSDEHIRVKAQLQKLLSDPTFTAQLCAAQDQKAFLALFDQKENRHVKQPPR</sequence>
<dbReference type="Gene3D" id="3.40.930.10">
    <property type="entry name" value="Mannitol-specific EII, Chain A"/>
    <property type="match status" value="1"/>
</dbReference>
<dbReference type="Proteomes" id="UP000633365">
    <property type="component" value="Unassembled WGS sequence"/>
</dbReference>
<reference evidence="2" key="1">
    <citation type="submission" date="2021-01" db="EMBL/GenBank/DDBJ databases">
        <title>Genome public.</title>
        <authorList>
            <person name="Liu C."/>
            <person name="Sun Q."/>
        </authorList>
    </citation>
    <scope>NUCLEOTIDE SEQUENCE</scope>
    <source>
        <strain evidence="2">M6</strain>
    </source>
</reference>
<dbReference type="EMBL" id="JAEQMG010000149">
    <property type="protein sequence ID" value="MBK6089714.1"/>
    <property type="molecule type" value="Genomic_DNA"/>
</dbReference>
<evidence type="ECO:0000313" key="2">
    <source>
        <dbReference type="EMBL" id="MBK6089714.1"/>
    </source>
</evidence>
<comment type="caution">
    <text evidence="2">The sequence shown here is derived from an EMBL/GenBank/DDBJ whole genome shotgun (WGS) entry which is preliminary data.</text>
</comment>
<dbReference type="InterPro" id="IPR051541">
    <property type="entry name" value="PTS_SugarTrans_NitroReg"/>
</dbReference>
<dbReference type="PROSITE" id="PS51094">
    <property type="entry name" value="PTS_EIIA_TYPE_2"/>
    <property type="match status" value="1"/>
</dbReference>
<evidence type="ECO:0000259" key="1">
    <source>
        <dbReference type="PROSITE" id="PS51094"/>
    </source>
</evidence>
<organism evidence="2 3">
    <name type="scientific">Ruminococcus difficilis</name>
    <dbReference type="NCBI Taxonomy" id="2763069"/>
    <lineage>
        <taxon>Bacteria</taxon>
        <taxon>Bacillati</taxon>
        <taxon>Bacillota</taxon>
        <taxon>Clostridia</taxon>
        <taxon>Eubacteriales</taxon>
        <taxon>Oscillospiraceae</taxon>
        <taxon>Ruminococcus</taxon>
    </lineage>
</organism>
<dbReference type="InterPro" id="IPR002178">
    <property type="entry name" value="PTS_EIIA_type-2_dom"/>
</dbReference>
<feature type="domain" description="PTS EIIA type-2" evidence="1">
    <location>
        <begin position="1"/>
        <end position="143"/>
    </location>
</feature>
<keyword evidence="2" id="KW-0813">Transport</keyword>
<dbReference type="Pfam" id="PF00359">
    <property type="entry name" value="PTS_EIIA_2"/>
    <property type="match status" value="1"/>
</dbReference>
<name>A0A935C3C7_9FIRM</name>
<keyword evidence="3" id="KW-1185">Reference proteome</keyword>
<dbReference type="SUPFAM" id="SSF55804">
    <property type="entry name" value="Phoshotransferase/anion transport protein"/>
    <property type="match status" value="1"/>
</dbReference>
<dbReference type="RefSeq" id="WP_201428422.1">
    <property type="nucleotide sequence ID" value="NZ_JAEQMG010000149.1"/>
</dbReference>
<dbReference type="PANTHER" id="PTHR47738">
    <property type="entry name" value="PTS SYSTEM FRUCTOSE-LIKE EIIA COMPONENT-RELATED"/>
    <property type="match status" value="1"/>
</dbReference>
<dbReference type="AlphaFoldDB" id="A0A935C3C7"/>